<dbReference type="GO" id="GO:0032259">
    <property type="term" value="P:methylation"/>
    <property type="evidence" value="ECO:0007669"/>
    <property type="project" value="UniProtKB-KW"/>
</dbReference>
<comment type="caution">
    <text evidence="9">The sequence shown here is derived from an EMBL/GenBank/DDBJ whole genome shotgun (WGS) entry which is preliminary data.</text>
</comment>
<sequence length="565" mass="65978">MNRMLIIDDEHHIVNWLYDLFTSLDNPELEVMKAYSGFETMTILKRYKIDLMLLDISMPGMSGFDVAKKTLEEWPATRIVFLTAHDNFEYIYQVNQLPNTSYLLKTEDDKTIIDTVNKALVSIQKEQEIHNIIQIADAREMLINHLTQQEILRLLVHGTSPLSKNELLLLRQKNIPLRFENKIYLLYTQIPGNMIHRASSKINEKIITNLLTYTVKYLHDNFIFSMLELRRDCFIWFLEENRIQENALGMPSVTFLENFSEDMVTVIETITNKSIINILYSSPVNSNNIRYISNKMNEICEKIIQKNSQNASFCTQITETDIEIANENEQSLYHSLNSLHPEDLSFYLTQKDRDSYLLLLDKISSFCKKGFSMHDLNIIQVYNDIASSLIRYINQHGLEKRIALKIAVYPLYYMQDFQNWQEAFQYIQSIAGYLFDLISDTENDRNELLLSTVETYVFNNISKPLTLSEVASAVNYNSTYISRLYKKVRGISLPKFILQSRIELAEKLLLTTDDSIQNIARESGFDTSQYFSIVFKKETGYTPRDYRQSLKFSTPIKRLSNPDKI</sequence>
<evidence type="ECO:0000256" key="2">
    <source>
        <dbReference type="ARBA" id="ARBA00023015"/>
    </source>
</evidence>
<dbReference type="InterPro" id="IPR009057">
    <property type="entry name" value="Homeodomain-like_sf"/>
</dbReference>
<dbReference type="InterPro" id="IPR011006">
    <property type="entry name" value="CheY-like_superfamily"/>
</dbReference>
<feature type="modified residue" description="4-aspartylphosphate" evidence="6">
    <location>
        <position position="55"/>
    </location>
</feature>
<keyword evidence="3" id="KW-0238">DNA-binding</keyword>
<dbReference type="Pfam" id="PF00072">
    <property type="entry name" value="Response_reg"/>
    <property type="match status" value="1"/>
</dbReference>
<dbReference type="Proteomes" id="UP000095003">
    <property type="component" value="Unassembled WGS sequence"/>
</dbReference>
<dbReference type="PRINTS" id="PR00032">
    <property type="entry name" value="HTHARAC"/>
</dbReference>
<dbReference type="InterPro" id="IPR001789">
    <property type="entry name" value="Sig_transdc_resp-reg_receiver"/>
</dbReference>
<dbReference type="AlphaFoldDB" id="A0A1E3AZ92"/>
<evidence type="ECO:0000256" key="4">
    <source>
        <dbReference type="ARBA" id="ARBA00023163"/>
    </source>
</evidence>
<dbReference type="PANTHER" id="PTHR43280:SF2">
    <property type="entry name" value="HTH-TYPE TRANSCRIPTIONAL REGULATOR EXSA"/>
    <property type="match status" value="1"/>
</dbReference>
<dbReference type="PROSITE" id="PS00041">
    <property type="entry name" value="HTH_ARAC_FAMILY_1"/>
    <property type="match status" value="1"/>
</dbReference>
<dbReference type="Pfam" id="PF12833">
    <property type="entry name" value="HTH_18"/>
    <property type="match status" value="1"/>
</dbReference>
<evidence type="ECO:0000313" key="10">
    <source>
        <dbReference type="Proteomes" id="UP000095003"/>
    </source>
</evidence>
<name>A0A1E3AZ92_9FIRM</name>
<dbReference type="SUPFAM" id="SSF52172">
    <property type="entry name" value="CheY-like"/>
    <property type="match status" value="1"/>
</dbReference>
<keyword evidence="9" id="KW-0489">Methyltransferase</keyword>
<dbReference type="EMBL" id="MCGI01000001">
    <property type="protein sequence ID" value="ODM13831.1"/>
    <property type="molecule type" value="Genomic_DNA"/>
</dbReference>
<evidence type="ECO:0000256" key="3">
    <source>
        <dbReference type="ARBA" id="ARBA00023125"/>
    </source>
</evidence>
<reference evidence="9 10" key="1">
    <citation type="submission" date="2016-07" db="EMBL/GenBank/DDBJ databases">
        <title>Characterization of isolates of Eisenbergiella tayi derived from blood cultures, using whole genome sequencing.</title>
        <authorList>
            <person name="Burdz T."/>
            <person name="Wiebe D."/>
            <person name="Huynh C."/>
            <person name="Bernard K."/>
        </authorList>
    </citation>
    <scope>NUCLEOTIDE SEQUENCE [LARGE SCALE GENOMIC DNA]</scope>
    <source>
        <strain evidence="9 10">NML 120489</strain>
    </source>
</reference>
<evidence type="ECO:0000259" key="8">
    <source>
        <dbReference type="PROSITE" id="PS50110"/>
    </source>
</evidence>
<gene>
    <name evidence="9" type="primary">adaA_5</name>
    <name evidence="9" type="ORF">BEH84_01550</name>
</gene>
<dbReference type="SMART" id="SM00448">
    <property type="entry name" value="REC"/>
    <property type="match status" value="1"/>
</dbReference>
<organism evidence="9 10">
    <name type="scientific">Eisenbergiella tayi</name>
    <dbReference type="NCBI Taxonomy" id="1432052"/>
    <lineage>
        <taxon>Bacteria</taxon>
        <taxon>Bacillati</taxon>
        <taxon>Bacillota</taxon>
        <taxon>Clostridia</taxon>
        <taxon>Lachnospirales</taxon>
        <taxon>Lachnospiraceae</taxon>
        <taxon>Eisenbergiella</taxon>
    </lineage>
</organism>
<dbReference type="SUPFAM" id="SSF46689">
    <property type="entry name" value="Homeodomain-like"/>
    <property type="match status" value="2"/>
</dbReference>
<protein>
    <recommendedName>
        <fullName evidence="1">Stage 0 sporulation protein A homolog</fullName>
    </recommendedName>
</protein>
<comment type="function">
    <text evidence="5">May play the central regulatory role in sporulation. It may be an element of the effector pathway responsible for the activation of sporulation genes in response to nutritional stress. Spo0A may act in concert with spo0H (a sigma factor) to control the expression of some genes that are critical to the sporulation process.</text>
</comment>
<dbReference type="GO" id="GO:0008168">
    <property type="term" value="F:methyltransferase activity"/>
    <property type="evidence" value="ECO:0007669"/>
    <property type="project" value="UniProtKB-KW"/>
</dbReference>
<evidence type="ECO:0000256" key="5">
    <source>
        <dbReference type="ARBA" id="ARBA00024867"/>
    </source>
</evidence>
<dbReference type="PANTHER" id="PTHR43280">
    <property type="entry name" value="ARAC-FAMILY TRANSCRIPTIONAL REGULATOR"/>
    <property type="match status" value="1"/>
</dbReference>
<dbReference type="PROSITE" id="PS50110">
    <property type="entry name" value="RESPONSE_REGULATORY"/>
    <property type="match status" value="1"/>
</dbReference>
<dbReference type="GO" id="GO:0003700">
    <property type="term" value="F:DNA-binding transcription factor activity"/>
    <property type="evidence" value="ECO:0007669"/>
    <property type="project" value="InterPro"/>
</dbReference>
<keyword evidence="9" id="KW-0808">Transferase</keyword>
<dbReference type="PROSITE" id="PS01124">
    <property type="entry name" value="HTH_ARAC_FAMILY_2"/>
    <property type="match status" value="1"/>
</dbReference>
<dbReference type="GO" id="GO:0000160">
    <property type="term" value="P:phosphorelay signal transduction system"/>
    <property type="evidence" value="ECO:0007669"/>
    <property type="project" value="InterPro"/>
</dbReference>
<proteinExistence type="predicted"/>
<keyword evidence="2" id="KW-0805">Transcription regulation</keyword>
<feature type="domain" description="Response regulatory" evidence="8">
    <location>
        <begin position="3"/>
        <end position="120"/>
    </location>
</feature>
<dbReference type="GO" id="GO:0043565">
    <property type="term" value="F:sequence-specific DNA binding"/>
    <property type="evidence" value="ECO:0007669"/>
    <property type="project" value="InterPro"/>
</dbReference>
<evidence type="ECO:0000259" key="7">
    <source>
        <dbReference type="PROSITE" id="PS01124"/>
    </source>
</evidence>
<evidence type="ECO:0000313" key="9">
    <source>
        <dbReference type="EMBL" id="ODM13831.1"/>
    </source>
</evidence>
<dbReference type="SMART" id="SM00342">
    <property type="entry name" value="HTH_ARAC"/>
    <property type="match status" value="1"/>
</dbReference>
<dbReference type="Gene3D" id="1.10.10.60">
    <property type="entry name" value="Homeodomain-like"/>
    <property type="match status" value="2"/>
</dbReference>
<accession>A0A1E3AZ92</accession>
<feature type="domain" description="HTH araC/xylS-type" evidence="7">
    <location>
        <begin position="451"/>
        <end position="549"/>
    </location>
</feature>
<keyword evidence="4" id="KW-0804">Transcription</keyword>
<evidence type="ECO:0000256" key="6">
    <source>
        <dbReference type="PROSITE-ProRule" id="PRU00169"/>
    </source>
</evidence>
<dbReference type="InterPro" id="IPR018062">
    <property type="entry name" value="HTH_AraC-typ_CS"/>
</dbReference>
<keyword evidence="6" id="KW-0597">Phosphoprotein</keyword>
<dbReference type="InterPro" id="IPR020449">
    <property type="entry name" value="Tscrpt_reg_AraC-type_HTH"/>
</dbReference>
<dbReference type="Gene3D" id="3.40.50.2300">
    <property type="match status" value="1"/>
</dbReference>
<dbReference type="InterPro" id="IPR018060">
    <property type="entry name" value="HTH_AraC"/>
</dbReference>
<evidence type="ECO:0000256" key="1">
    <source>
        <dbReference type="ARBA" id="ARBA00018672"/>
    </source>
</evidence>